<dbReference type="Proteomes" id="UP001243989">
    <property type="component" value="Unassembled WGS sequence"/>
</dbReference>
<feature type="compositionally biased region" description="Low complexity" evidence="1">
    <location>
        <begin position="40"/>
        <end position="50"/>
    </location>
</feature>
<proteinExistence type="predicted"/>
<dbReference type="AlphaFoldDB" id="A0AAI9ZGW2"/>
<feature type="compositionally biased region" description="Basic and acidic residues" evidence="1">
    <location>
        <begin position="12"/>
        <end position="23"/>
    </location>
</feature>
<name>A0AAI9ZGW2_9PEZI</name>
<sequence length="158" mass="17670">MPIRSHPSLRQQTDKTHGHEGQIHRNYRQQGRPDSLTSHLPAAQRAPAPSRAHHRLAPACFPSFRLTKFAYHIRKSLPQPLFINHLLLGPAALYLSLLLDLATFEAVQKVSCSFLITIVLPKRRDGDKGVALVETGVGCVPHLIAWLRPAAPPLYLWT</sequence>
<dbReference type="EMBL" id="JAHMHQ010000025">
    <property type="protein sequence ID" value="KAK1624236.1"/>
    <property type="molecule type" value="Genomic_DNA"/>
</dbReference>
<gene>
    <name evidence="2" type="ORF">BDP81DRAFT_438134</name>
</gene>
<keyword evidence="3" id="KW-1185">Reference proteome</keyword>
<evidence type="ECO:0000313" key="3">
    <source>
        <dbReference type="Proteomes" id="UP001243989"/>
    </source>
</evidence>
<comment type="caution">
    <text evidence="2">The sequence shown here is derived from an EMBL/GenBank/DDBJ whole genome shotgun (WGS) entry which is preliminary data.</text>
</comment>
<dbReference type="GeneID" id="85476156"/>
<evidence type="ECO:0000256" key="1">
    <source>
        <dbReference type="SAM" id="MobiDB-lite"/>
    </source>
</evidence>
<dbReference type="RefSeq" id="XP_060440231.1">
    <property type="nucleotide sequence ID" value="XM_060591294.1"/>
</dbReference>
<evidence type="ECO:0000313" key="2">
    <source>
        <dbReference type="EMBL" id="KAK1624236.1"/>
    </source>
</evidence>
<organism evidence="2 3">
    <name type="scientific">Colletotrichum phormii</name>
    <dbReference type="NCBI Taxonomy" id="359342"/>
    <lineage>
        <taxon>Eukaryota</taxon>
        <taxon>Fungi</taxon>
        <taxon>Dikarya</taxon>
        <taxon>Ascomycota</taxon>
        <taxon>Pezizomycotina</taxon>
        <taxon>Sordariomycetes</taxon>
        <taxon>Hypocreomycetidae</taxon>
        <taxon>Glomerellales</taxon>
        <taxon>Glomerellaceae</taxon>
        <taxon>Colletotrichum</taxon>
        <taxon>Colletotrichum acutatum species complex</taxon>
    </lineage>
</organism>
<accession>A0AAI9ZGW2</accession>
<feature type="region of interest" description="Disordered" evidence="1">
    <location>
        <begin position="1"/>
        <end position="53"/>
    </location>
</feature>
<reference evidence="2" key="1">
    <citation type="submission" date="2021-06" db="EMBL/GenBank/DDBJ databases">
        <title>Comparative genomics, transcriptomics and evolutionary studies reveal genomic signatures of adaptation to plant cell wall in hemibiotrophic fungi.</title>
        <authorList>
            <consortium name="DOE Joint Genome Institute"/>
            <person name="Baroncelli R."/>
            <person name="Diaz J.F."/>
            <person name="Benocci T."/>
            <person name="Peng M."/>
            <person name="Battaglia E."/>
            <person name="Haridas S."/>
            <person name="Andreopoulos W."/>
            <person name="Labutti K."/>
            <person name="Pangilinan J."/>
            <person name="Floch G.L."/>
            <person name="Makela M.R."/>
            <person name="Henrissat B."/>
            <person name="Grigoriev I.V."/>
            <person name="Crouch J.A."/>
            <person name="De Vries R.P."/>
            <person name="Sukno S.A."/>
            <person name="Thon M.R."/>
        </authorList>
    </citation>
    <scope>NUCLEOTIDE SEQUENCE</scope>
    <source>
        <strain evidence="2">CBS 102054</strain>
    </source>
</reference>
<protein>
    <submittedName>
        <fullName evidence="2">Uncharacterized protein</fullName>
    </submittedName>
</protein>